<feature type="domain" description="Reverse transcriptase" evidence="5">
    <location>
        <begin position="3"/>
        <end position="65"/>
    </location>
</feature>
<keyword evidence="3" id="KW-0378">Hydrolase</keyword>
<dbReference type="PANTHER" id="PTHR33064">
    <property type="entry name" value="POL PROTEIN"/>
    <property type="match status" value="1"/>
</dbReference>
<evidence type="ECO:0000256" key="1">
    <source>
        <dbReference type="ARBA" id="ARBA00022695"/>
    </source>
</evidence>
<organism evidence="7 8">
    <name type="scientific">Araneus ventricosus</name>
    <name type="common">Orbweaver spider</name>
    <name type="synonym">Epeira ventricosa</name>
    <dbReference type="NCBI Taxonomy" id="182803"/>
    <lineage>
        <taxon>Eukaryota</taxon>
        <taxon>Metazoa</taxon>
        <taxon>Ecdysozoa</taxon>
        <taxon>Arthropoda</taxon>
        <taxon>Chelicerata</taxon>
        <taxon>Arachnida</taxon>
        <taxon>Araneae</taxon>
        <taxon>Araneomorphae</taxon>
        <taxon>Entelegynae</taxon>
        <taxon>Araneoidea</taxon>
        <taxon>Araneidae</taxon>
        <taxon>Araneus</taxon>
    </lineage>
</organism>
<dbReference type="InterPro" id="IPR000477">
    <property type="entry name" value="RT_dom"/>
</dbReference>
<dbReference type="InterPro" id="IPR041577">
    <property type="entry name" value="RT_RNaseH_2"/>
</dbReference>
<sequence length="242" mass="27736">MATLLQGCEQYCVLYLDDVAIFSNTWQDHMKHLDEILGKIASVKLKIKPVKCKFAQDCLKYLGHMVEGGYRSPADAKIQAVLDFPTPRSKTEIRKILGMIAYYSHYIENYATLVEPLTRALKGKTRKESIEWTEEMEKALQKVKGKLTQKPVLFAPDFKREFIVQTDASDLGVGVILTQRINGEEHPILYLSREFSGLKKSYRATGRECSAIIFAIKKLRYYLDGQKFKTQPVSLTQNECRE</sequence>
<dbReference type="Gene3D" id="3.30.70.270">
    <property type="match status" value="2"/>
</dbReference>
<keyword evidence="3" id="KW-0255">Endonuclease</keyword>
<evidence type="ECO:0000256" key="2">
    <source>
        <dbReference type="ARBA" id="ARBA00022722"/>
    </source>
</evidence>
<dbReference type="Pfam" id="PF17919">
    <property type="entry name" value="RT_RNaseH_2"/>
    <property type="match status" value="1"/>
</dbReference>
<dbReference type="PANTHER" id="PTHR33064:SF29">
    <property type="entry name" value="PEPTIDASE A2 DOMAIN-CONTAINING PROTEIN-RELATED"/>
    <property type="match status" value="1"/>
</dbReference>
<evidence type="ECO:0000256" key="4">
    <source>
        <dbReference type="ARBA" id="ARBA00022918"/>
    </source>
</evidence>
<evidence type="ECO:0000313" key="7">
    <source>
        <dbReference type="EMBL" id="GBL94277.1"/>
    </source>
</evidence>
<proteinExistence type="predicted"/>
<keyword evidence="1" id="KW-0808">Transferase</keyword>
<dbReference type="GO" id="GO:0004519">
    <property type="term" value="F:endonuclease activity"/>
    <property type="evidence" value="ECO:0007669"/>
    <property type="project" value="UniProtKB-KW"/>
</dbReference>
<dbReference type="InterPro" id="IPR043128">
    <property type="entry name" value="Rev_trsase/Diguanyl_cyclase"/>
</dbReference>
<dbReference type="EMBL" id="BGPR01000101">
    <property type="protein sequence ID" value="GBL94277.1"/>
    <property type="molecule type" value="Genomic_DNA"/>
</dbReference>
<protein>
    <submittedName>
        <fullName evidence="7">Retrovirus-related Pol polyprotein from transposon 297</fullName>
    </submittedName>
</protein>
<keyword evidence="2" id="KW-0540">Nuclease</keyword>
<keyword evidence="8" id="KW-1185">Reference proteome</keyword>
<dbReference type="GO" id="GO:0003964">
    <property type="term" value="F:RNA-directed DNA polymerase activity"/>
    <property type="evidence" value="ECO:0007669"/>
    <property type="project" value="UniProtKB-KW"/>
</dbReference>
<evidence type="ECO:0000259" key="6">
    <source>
        <dbReference type="Pfam" id="PF17919"/>
    </source>
</evidence>
<dbReference type="FunFam" id="3.10.20.370:FF:000001">
    <property type="entry name" value="Retrovirus-related Pol polyprotein from transposon 17.6-like protein"/>
    <property type="match status" value="1"/>
</dbReference>
<keyword evidence="4" id="KW-0695">RNA-directed DNA polymerase</keyword>
<reference evidence="7 8" key="1">
    <citation type="journal article" date="2019" name="Sci. Rep.">
        <title>Orb-weaving spider Araneus ventricosus genome elucidates the spidroin gene catalogue.</title>
        <authorList>
            <person name="Kono N."/>
            <person name="Nakamura H."/>
            <person name="Ohtoshi R."/>
            <person name="Moran D.A.P."/>
            <person name="Shinohara A."/>
            <person name="Yoshida Y."/>
            <person name="Fujiwara M."/>
            <person name="Mori M."/>
            <person name="Tomita M."/>
            <person name="Arakawa K."/>
        </authorList>
    </citation>
    <scope>NUCLEOTIDE SEQUENCE [LARGE SCALE GENOMIC DNA]</scope>
</reference>
<dbReference type="InterPro" id="IPR043502">
    <property type="entry name" value="DNA/RNA_pol_sf"/>
</dbReference>
<name>A0A4Y2BRJ1_ARAVE</name>
<evidence type="ECO:0000256" key="3">
    <source>
        <dbReference type="ARBA" id="ARBA00022759"/>
    </source>
</evidence>
<accession>A0A4Y2BRJ1</accession>
<comment type="caution">
    <text evidence="7">The sequence shown here is derived from an EMBL/GenBank/DDBJ whole genome shotgun (WGS) entry which is preliminary data.</text>
</comment>
<dbReference type="OrthoDB" id="6504690at2759"/>
<feature type="domain" description="Reverse transcriptase/retrotransposon-derived protein RNase H-like" evidence="6">
    <location>
        <begin position="132"/>
        <end position="229"/>
    </location>
</feature>
<dbReference type="SUPFAM" id="SSF56672">
    <property type="entry name" value="DNA/RNA polymerases"/>
    <property type="match status" value="1"/>
</dbReference>
<keyword evidence="1" id="KW-0548">Nucleotidyltransferase</keyword>
<dbReference type="Proteomes" id="UP000499080">
    <property type="component" value="Unassembled WGS sequence"/>
</dbReference>
<evidence type="ECO:0000313" key="8">
    <source>
        <dbReference type="Proteomes" id="UP000499080"/>
    </source>
</evidence>
<gene>
    <name evidence="7" type="primary">pol_2491</name>
    <name evidence="7" type="ORF">AVEN_16801_1</name>
</gene>
<dbReference type="FunFam" id="3.30.70.270:FF:000026">
    <property type="entry name" value="Transposon Ty3-G Gag-Pol polyprotein"/>
    <property type="match status" value="1"/>
</dbReference>
<dbReference type="AlphaFoldDB" id="A0A4Y2BRJ1"/>
<evidence type="ECO:0000259" key="5">
    <source>
        <dbReference type="Pfam" id="PF00078"/>
    </source>
</evidence>
<dbReference type="InterPro" id="IPR051320">
    <property type="entry name" value="Viral_Replic_Matur_Polypro"/>
</dbReference>
<dbReference type="Pfam" id="PF00078">
    <property type="entry name" value="RVT_1"/>
    <property type="match status" value="1"/>
</dbReference>